<feature type="active site" description="Nucleophile" evidence="1">
    <location>
        <position position="304"/>
    </location>
</feature>
<evidence type="ECO:0000259" key="3">
    <source>
        <dbReference type="Pfam" id="PF05448"/>
    </source>
</evidence>
<keyword evidence="5" id="KW-1185">Reference proteome</keyword>
<dbReference type="Pfam" id="PF05448">
    <property type="entry name" value="AXE1"/>
    <property type="match status" value="1"/>
</dbReference>
<evidence type="ECO:0000313" key="5">
    <source>
        <dbReference type="Proteomes" id="UP000236725"/>
    </source>
</evidence>
<reference evidence="4 5" key="1">
    <citation type="submission" date="2016-10" db="EMBL/GenBank/DDBJ databases">
        <authorList>
            <person name="Varghese N."/>
            <person name="Submissions S."/>
        </authorList>
    </citation>
    <scope>NUCLEOTIDE SEQUENCE [LARGE SCALE GENOMIC DNA]</scope>
    <source>
        <strain evidence="4 5">DSM 29073</strain>
    </source>
</reference>
<dbReference type="InterPro" id="IPR039069">
    <property type="entry name" value="CE7"/>
</dbReference>
<organism evidence="4 5">
    <name type="scientific">Parabacteroides chinchillae</name>
    <dbReference type="NCBI Taxonomy" id="871327"/>
    <lineage>
        <taxon>Bacteria</taxon>
        <taxon>Pseudomonadati</taxon>
        <taxon>Bacteroidota</taxon>
        <taxon>Bacteroidia</taxon>
        <taxon>Bacteroidales</taxon>
        <taxon>Tannerellaceae</taxon>
        <taxon>Parabacteroides</taxon>
    </lineage>
</organism>
<sequence length="436" mass="49375">MRKTLLEKKAYVKRTLSLFILIFCSITAVQAQSKEITVMVSPDKADCLYTENEPCTFTIRVFKAQNELKDVTVDYELGPIEYPAEKKTNQPLKNGKLEVKGRMPVPGFLRCKVTAHVNGRDYSGLATVGYAPEKIKPVTDMPKDFKTYWDSTLEKARQTDLNPTMVLLPERCTDKVNVYHISFQNVRPGSRTYGILCIPKKEGKYPALLRVPGAGIRPYNGDVYTASHGAITLEIGIHGIPVTMTQSFYNNLFNGALKNYWQINNTDRDAFYYNRVIAGCIRAVDFLCSLEQFDNKTLGVAGSSQGGALSVITAALDKRVTFYAPLMPGMCDHLAYLEKRAGGWPHYLSQSTEVKEAVKNVCKYYDVVNFAKFLTVPGWFSWGYNDETCPPTSMQAAYNTITSPKELHIYPQDGHFWYDEQAEEWSNWIWKQLNIN</sequence>
<dbReference type="AlphaFoldDB" id="A0A8G2BX59"/>
<dbReference type="Gene3D" id="3.40.50.1820">
    <property type="entry name" value="alpha/beta hydrolase"/>
    <property type="match status" value="1"/>
</dbReference>
<proteinExistence type="predicted"/>
<feature type="active site" description="Charge relay system" evidence="1">
    <location>
        <position position="386"/>
    </location>
</feature>
<dbReference type="GO" id="GO:0005976">
    <property type="term" value="P:polysaccharide metabolic process"/>
    <property type="evidence" value="ECO:0007669"/>
    <property type="project" value="TreeGrafter"/>
</dbReference>
<dbReference type="Proteomes" id="UP000236725">
    <property type="component" value="Unassembled WGS sequence"/>
</dbReference>
<name>A0A8G2BX59_9BACT</name>
<dbReference type="SUPFAM" id="SSF53474">
    <property type="entry name" value="alpha/beta-Hydrolases"/>
    <property type="match status" value="1"/>
</dbReference>
<evidence type="ECO:0000313" key="4">
    <source>
        <dbReference type="EMBL" id="SEF99578.1"/>
    </source>
</evidence>
<dbReference type="InterPro" id="IPR008391">
    <property type="entry name" value="AXE1_dom"/>
</dbReference>
<feature type="active site" description="Charge relay system" evidence="1">
    <location>
        <position position="415"/>
    </location>
</feature>
<dbReference type="PANTHER" id="PTHR40111">
    <property type="entry name" value="CEPHALOSPORIN-C DEACETYLASE"/>
    <property type="match status" value="1"/>
</dbReference>
<feature type="domain" description="Acetyl xylan esterase" evidence="3">
    <location>
        <begin position="136"/>
        <end position="420"/>
    </location>
</feature>
<gene>
    <name evidence="4" type="ORF">SAMN05444001_11188</name>
</gene>
<accession>A0A8G2BX59</accession>
<keyword evidence="2" id="KW-0732">Signal</keyword>
<dbReference type="GO" id="GO:0052689">
    <property type="term" value="F:carboxylic ester hydrolase activity"/>
    <property type="evidence" value="ECO:0007669"/>
    <property type="project" value="TreeGrafter"/>
</dbReference>
<feature type="chain" id="PRO_5034285193" evidence="2">
    <location>
        <begin position="32"/>
        <end position="436"/>
    </location>
</feature>
<dbReference type="PANTHER" id="PTHR40111:SF1">
    <property type="entry name" value="CEPHALOSPORIN-C DEACETYLASE"/>
    <property type="match status" value="1"/>
</dbReference>
<evidence type="ECO:0000256" key="2">
    <source>
        <dbReference type="SAM" id="SignalP"/>
    </source>
</evidence>
<dbReference type="EMBL" id="FNVS01000011">
    <property type="protein sequence ID" value="SEF99578.1"/>
    <property type="molecule type" value="Genomic_DNA"/>
</dbReference>
<dbReference type="RefSeq" id="WP_103983664.1">
    <property type="nucleotide sequence ID" value="NZ_FNVS01000011.1"/>
</dbReference>
<dbReference type="InterPro" id="IPR029058">
    <property type="entry name" value="AB_hydrolase_fold"/>
</dbReference>
<feature type="signal peptide" evidence="2">
    <location>
        <begin position="1"/>
        <end position="31"/>
    </location>
</feature>
<protein>
    <submittedName>
        <fullName evidence="4">Cephalosporin-C deacetylase</fullName>
    </submittedName>
</protein>
<evidence type="ECO:0000256" key="1">
    <source>
        <dbReference type="PIRSR" id="PIRSR639069-1"/>
    </source>
</evidence>
<comment type="caution">
    <text evidence="4">The sequence shown here is derived from an EMBL/GenBank/DDBJ whole genome shotgun (WGS) entry which is preliminary data.</text>
</comment>